<feature type="non-terminal residue" evidence="1">
    <location>
        <position position="1"/>
    </location>
</feature>
<feature type="non-terminal residue" evidence="1">
    <location>
        <position position="192"/>
    </location>
</feature>
<dbReference type="EMBL" id="GALX01006817">
    <property type="protein sequence ID" value="JAB61649.1"/>
    <property type="molecule type" value="Transcribed_RNA"/>
</dbReference>
<dbReference type="Pfam" id="PF05380">
    <property type="entry name" value="Peptidase_A17"/>
    <property type="match status" value="1"/>
</dbReference>
<reference evidence="1" key="1">
    <citation type="submission" date="2013-07" db="EMBL/GenBank/DDBJ databases">
        <title>Midgut Transcriptome Profiling of Anoplphora glabripennis, a Lignocellulose Degrading, Wood-Boring Cerambycid.</title>
        <authorList>
            <person name="Scully E.D."/>
            <person name="Hoover K."/>
            <person name="Carlson J.E."/>
            <person name="Tien M."/>
            <person name="Geib S.M."/>
        </authorList>
    </citation>
    <scope>NUCLEOTIDE SEQUENCE</scope>
</reference>
<evidence type="ECO:0000313" key="1">
    <source>
        <dbReference type="EMBL" id="JAB61649.1"/>
    </source>
</evidence>
<protein>
    <submittedName>
        <fullName evidence="1">Uncharacterized protein</fullName>
    </submittedName>
</protein>
<dbReference type="InterPro" id="IPR008042">
    <property type="entry name" value="Retrotrans_Pao"/>
</dbReference>
<organism evidence="1">
    <name type="scientific">Anoplophora glabripennis</name>
    <name type="common">Asian longhorn beetle</name>
    <name type="synonym">Anoplophora nobilis</name>
    <dbReference type="NCBI Taxonomy" id="217634"/>
    <lineage>
        <taxon>Eukaryota</taxon>
        <taxon>Metazoa</taxon>
        <taxon>Ecdysozoa</taxon>
        <taxon>Arthropoda</taxon>
        <taxon>Hexapoda</taxon>
        <taxon>Insecta</taxon>
        <taxon>Pterygota</taxon>
        <taxon>Neoptera</taxon>
        <taxon>Endopterygota</taxon>
        <taxon>Coleoptera</taxon>
        <taxon>Polyphaga</taxon>
        <taxon>Cucujiformia</taxon>
        <taxon>Chrysomeloidea</taxon>
        <taxon>Cerambycidae</taxon>
        <taxon>Lamiinae</taxon>
        <taxon>Lamiini</taxon>
        <taxon>Anoplophora</taxon>
    </lineage>
</organism>
<proteinExistence type="predicted"/>
<name>V5GCA0_ANOGL</name>
<accession>V5GCA0</accession>
<sequence>TSVSDAEKVYRHRRVVFGVNCSPFLLGATIAYHLSRCLEKCEKTKVPYTNNTVVKLSSSFYVDNCVTSVSDEAELHRFIQESKIIMEEGRFDLRGWEYTRNTTPKITTVPVLGLTWLPDRDTLLINDDSIKTKYDLENITKRIILSTAQRIFDPIGFTCPSTLVPKLLLQHLWEKKLTWDEPVDAETDRAFR</sequence>
<dbReference type="PANTHER" id="PTHR47331">
    <property type="entry name" value="PHD-TYPE DOMAIN-CONTAINING PROTEIN"/>
    <property type="match status" value="1"/>
</dbReference>
<dbReference type="AlphaFoldDB" id="V5GCA0"/>